<accession>U1PT31</accession>
<feature type="transmembrane region" description="Helical" evidence="6">
    <location>
        <begin position="363"/>
        <end position="385"/>
    </location>
</feature>
<feature type="transmembrane region" description="Helical" evidence="6">
    <location>
        <begin position="267"/>
        <end position="290"/>
    </location>
</feature>
<dbReference type="Proteomes" id="UP000030710">
    <property type="component" value="Unassembled WGS sequence"/>
</dbReference>
<proteinExistence type="predicted"/>
<keyword evidence="3 6" id="KW-1133">Transmembrane helix</keyword>
<dbReference type="AlphaFoldDB" id="U1PT31"/>
<dbReference type="InterPro" id="IPR035952">
    <property type="entry name" value="Rhomboid-like_sf"/>
</dbReference>
<protein>
    <submittedName>
        <fullName evidence="7">Uncharacterized protein</fullName>
    </submittedName>
</protein>
<dbReference type="HOGENOM" id="CLU_037598_0_0_2"/>
<keyword evidence="4 6" id="KW-0472">Membrane</keyword>
<name>U1PT31_9EURY</name>
<comment type="subcellular location">
    <subcellularLocation>
        <location evidence="1">Membrane</location>
        <topology evidence="1">Multi-pass membrane protein</topology>
    </subcellularLocation>
</comment>
<dbReference type="Gene3D" id="1.20.1540.10">
    <property type="entry name" value="Rhomboid-like"/>
    <property type="match status" value="1"/>
</dbReference>
<sequence>MVYEIAFLSPSTLQRVVVIAVAAVAILTIVWLGRAQADYDHDGIDLQDRFMMGIPWGTVLTVIFVIFVYLFLQDGLTHWRRPITIPFRAWSYFYPLGMLTAAFTHNGPGHLLGNLFGTLAVAPLAEYAWGHFPNMREAQSSSTSLRTNPYARMLAVPGTAAIVGIVGTFFGLGPVIGFSGVVFAFVGFAVIIYPLGTALALIGADALRVFVTAVQSPTLTAGGRSAYLSPWWADIAIQGHALGLLMGVLLALALVRSRQPVEQSGPGALRLWVGVVLVGIQQSLWAVYWYRGGDTYVLYRAVGVALVVILAVVVTVAVITSITTNTDVDANKNTDGSTGVGAESRISLSQDNKDNSRNGRWQVAAGILLITTAAIAGPAIPYNLYTTNNESLPGDAVVVEDYELTYAEGVENGLVSAFDLTAFGETTTVTTSGVIVQSADRDIWTTAVSAGRLAFTGQSTVSIGGLGWRTPVHISRNGWTAGGNGTAYRVNASIGSPTASDDVTSNSNTDTNKLENQTVLYLSDPVTATPRLANKTVTIVPQKSTYELRVNGSNQTQTAPLPTANNSVNISGLQFERVSETIYVSYDQTRIAVFEAETYN</sequence>
<evidence type="ECO:0000256" key="1">
    <source>
        <dbReference type="ARBA" id="ARBA00004141"/>
    </source>
</evidence>
<evidence type="ECO:0000256" key="6">
    <source>
        <dbReference type="SAM" id="Phobius"/>
    </source>
</evidence>
<feature type="transmembrane region" description="Helical" evidence="6">
    <location>
        <begin position="84"/>
        <end position="105"/>
    </location>
</feature>
<dbReference type="STRING" id="1238425.J07HQW2_03421"/>
<dbReference type="SUPFAM" id="SSF144091">
    <property type="entry name" value="Rhomboid-like"/>
    <property type="match status" value="1"/>
</dbReference>
<evidence type="ECO:0000256" key="5">
    <source>
        <dbReference type="SAM" id="MobiDB-lite"/>
    </source>
</evidence>
<evidence type="ECO:0000256" key="4">
    <source>
        <dbReference type="ARBA" id="ARBA00023136"/>
    </source>
</evidence>
<evidence type="ECO:0000256" key="3">
    <source>
        <dbReference type="ARBA" id="ARBA00022989"/>
    </source>
</evidence>
<evidence type="ECO:0000313" key="7">
    <source>
        <dbReference type="EMBL" id="ERG96937.1"/>
    </source>
</evidence>
<feature type="transmembrane region" description="Helical" evidence="6">
    <location>
        <begin position="12"/>
        <end position="33"/>
    </location>
</feature>
<feature type="transmembrane region" description="Helical" evidence="6">
    <location>
        <begin position="53"/>
        <end position="72"/>
    </location>
</feature>
<feature type="transmembrane region" description="Helical" evidence="6">
    <location>
        <begin position="235"/>
        <end position="255"/>
    </location>
</feature>
<organism evidence="7 8">
    <name type="scientific">Haloquadratum walsbyi J07HQW2</name>
    <dbReference type="NCBI Taxonomy" id="1238425"/>
    <lineage>
        <taxon>Archaea</taxon>
        <taxon>Methanobacteriati</taxon>
        <taxon>Methanobacteriota</taxon>
        <taxon>Stenosarchaea group</taxon>
        <taxon>Halobacteria</taxon>
        <taxon>Halobacteriales</taxon>
        <taxon>Haloferacaceae</taxon>
        <taxon>Haloquadratum</taxon>
    </lineage>
</organism>
<evidence type="ECO:0000256" key="2">
    <source>
        <dbReference type="ARBA" id="ARBA00022692"/>
    </source>
</evidence>
<feature type="transmembrane region" description="Helical" evidence="6">
    <location>
        <begin position="176"/>
        <end position="202"/>
    </location>
</feature>
<feature type="region of interest" description="Disordered" evidence="5">
    <location>
        <begin position="330"/>
        <end position="357"/>
    </location>
</feature>
<feature type="transmembrane region" description="Helical" evidence="6">
    <location>
        <begin position="150"/>
        <end position="170"/>
    </location>
</feature>
<dbReference type="EMBL" id="KE356561">
    <property type="protein sequence ID" value="ERG96937.1"/>
    <property type="molecule type" value="Genomic_DNA"/>
</dbReference>
<dbReference type="eggNOG" id="arCOG01771">
    <property type="taxonomic scope" value="Archaea"/>
</dbReference>
<reference evidence="7 8" key="1">
    <citation type="journal article" date="2013" name="PLoS ONE">
        <title>Assembly-driven community genomics of a hypersaline microbial ecosystem.</title>
        <authorList>
            <person name="Podell S."/>
            <person name="Ugalde J.A."/>
            <person name="Narasingarao P."/>
            <person name="Banfield J.F."/>
            <person name="Heidelberg K.B."/>
            <person name="Allen E.E."/>
        </authorList>
    </citation>
    <scope>NUCLEOTIDE SEQUENCE [LARGE SCALE GENOMIC DNA]</scope>
    <source>
        <strain evidence="8">J07HQW2</strain>
    </source>
</reference>
<evidence type="ECO:0000313" key="8">
    <source>
        <dbReference type="Proteomes" id="UP000030710"/>
    </source>
</evidence>
<dbReference type="RefSeq" id="WP_021056399.1">
    <property type="nucleotide sequence ID" value="NZ_KE356561.1"/>
</dbReference>
<dbReference type="GO" id="GO:0016020">
    <property type="term" value="C:membrane"/>
    <property type="evidence" value="ECO:0007669"/>
    <property type="project" value="UniProtKB-SubCell"/>
</dbReference>
<gene>
    <name evidence="7" type="ORF">J07HQW2_03421</name>
</gene>
<keyword evidence="2 6" id="KW-0812">Transmembrane</keyword>
<feature type="transmembrane region" description="Helical" evidence="6">
    <location>
        <begin position="296"/>
        <end position="319"/>
    </location>
</feature>